<sequence length="21" mass="2894">MRWKKRRWWFLSKFGKVRRLQ</sequence>
<dbReference type="EMBL" id="LXQA010718093">
    <property type="protein sequence ID" value="MCI67497.1"/>
    <property type="molecule type" value="Genomic_DNA"/>
</dbReference>
<feature type="non-terminal residue" evidence="1">
    <location>
        <position position="21"/>
    </location>
</feature>
<comment type="caution">
    <text evidence="1">The sequence shown here is derived from an EMBL/GenBank/DDBJ whole genome shotgun (WGS) entry which is preliminary data.</text>
</comment>
<dbReference type="AlphaFoldDB" id="A0A392U461"/>
<reference evidence="1 2" key="1">
    <citation type="journal article" date="2018" name="Front. Plant Sci.">
        <title>Red Clover (Trifolium pratense) and Zigzag Clover (T. medium) - A Picture of Genomic Similarities and Differences.</title>
        <authorList>
            <person name="Dluhosova J."/>
            <person name="Istvanek J."/>
            <person name="Nedelnik J."/>
            <person name="Repkova J."/>
        </authorList>
    </citation>
    <scope>NUCLEOTIDE SEQUENCE [LARGE SCALE GENOMIC DNA]</scope>
    <source>
        <strain evidence="2">cv. 10/8</strain>
        <tissue evidence="1">Leaf</tissue>
    </source>
</reference>
<accession>A0A392U461</accession>
<name>A0A392U461_9FABA</name>
<evidence type="ECO:0000313" key="2">
    <source>
        <dbReference type="Proteomes" id="UP000265520"/>
    </source>
</evidence>
<protein>
    <submittedName>
        <fullName evidence="1">Uncharacterized protein</fullName>
    </submittedName>
</protein>
<dbReference type="Proteomes" id="UP000265520">
    <property type="component" value="Unassembled WGS sequence"/>
</dbReference>
<proteinExistence type="predicted"/>
<keyword evidence="2" id="KW-1185">Reference proteome</keyword>
<organism evidence="1 2">
    <name type="scientific">Trifolium medium</name>
    <dbReference type="NCBI Taxonomy" id="97028"/>
    <lineage>
        <taxon>Eukaryota</taxon>
        <taxon>Viridiplantae</taxon>
        <taxon>Streptophyta</taxon>
        <taxon>Embryophyta</taxon>
        <taxon>Tracheophyta</taxon>
        <taxon>Spermatophyta</taxon>
        <taxon>Magnoliopsida</taxon>
        <taxon>eudicotyledons</taxon>
        <taxon>Gunneridae</taxon>
        <taxon>Pentapetalae</taxon>
        <taxon>rosids</taxon>
        <taxon>fabids</taxon>
        <taxon>Fabales</taxon>
        <taxon>Fabaceae</taxon>
        <taxon>Papilionoideae</taxon>
        <taxon>50 kb inversion clade</taxon>
        <taxon>NPAAA clade</taxon>
        <taxon>Hologalegina</taxon>
        <taxon>IRL clade</taxon>
        <taxon>Trifolieae</taxon>
        <taxon>Trifolium</taxon>
    </lineage>
</organism>
<evidence type="ECO:0000313" key="1">
    <source>
        <dbReference type="EMBL" id="MCI67497.1"/>
    </source>
</evidence>